<gene>
    <name evidence="1" type="ORF">IP98_00576</name>
</gene>
<dbReference type="EMBL" id="VLKQ01000002">
    <property type="protein sequence ID" value="TWI14613.1"/>
    <property type="molecule type" value="Genomic_DNA"/>
</dbReference>
<dbReference type="Proteomes" id="UP000319848">
    <property type="component" value="Unassembled WGS sequence"/>
</dbReference>
<proteinExistence type="predicted"/>
<evidence type="ECO:0000313" key="1">
    <source>
        <dbReference type="EMBL" id="TWI14613.1"/>
    </source>
</evidence>
<evidence type="ECO:0000313" key="2">
    <source>
        <dbReference type="Proteomes" id="UP000319848"/>
    </source>
</evidence>
<sequence length="446" mass="51952">MMKNIIVFLFSVCCFAQQQFRTSDFGYSDDVVKVEECLYKFHPDERVFKVQNSYTTAFEKSYFKKQKIASFFDEGSSVGEYHYTYNKDKTIAAIVYKPVNGSFGKLTEIHFQYEKGKLKRMVIAGISNTDYEYDAKGNLRKETEKDLYGNVTEIADYFKYTAPKTYEKTKISYDANKKVTFTTKETFVNGKVVLKTAQSETLTWKNTFEYDSYGNLIHQLYDDASELRYHYEFDAKNNRIKIAKLSPSQPEDHSFTFVKITYADGTISGDTAVDYDFIKKHDKVFRERDSLLQHHRKVTYSGNSKGYLQLLKGENSDFEVQDTYDNDFTKVVKLLPSPVDYHAIVFCEVDNSTHFAKEFFADTFERHRWFDLEQVSSPTGMFWMKNEKNKIFIYKSGQFLSTANFSVKPDASDEKDLLLNDGINNPYLLKAVDEVEVGKLYPIYKK</sequence>
<comment type="caution">
    <text evidence="1">The sequence shown here is derived from an EMBL/GenBank/DDBJ whole genome shotgun (WGS) entry which is preliminary data.</text>
</comment>
<accession>A0A562M423</accession>
<dbReference type="Gene3D" id="2.180.10.10">
    <property type="entry name" value="RHS repeat-associated core"/>
    <property type="match status" value="1"/>
</dbReference>
<dbReference type="AlphaFoldDB" id="A0A562M423"/>
<protein>
    <recommendedName>
        <fullName evidence="3">YD repeat-containing protein</fullName>
    </recommendedName>
</protein>
<evidence type="ECO:0008006" key="3">
    <source>
        <dbReference type="Google" id="ProtNLM"/>
    </source>
</evidence>
<keyword evidence="2" id="KW-1185">Reference proteome</keyword>
<reference evidence="1 2" key="1">
    <citation type="journal article" date="2015" name="Stand. Genomic Sci.">
        <title>Genomic Encyclopedia of Bacterial and Archaeal Type Strains, Phase III: the genomes of soil and plant-associated and newly described type strains.</title>
        <authorList>
            <person name="Whitman W.B."/>
            <person name="Woyke T."/>
            <person name="Klenk H.P."/>
            <person name="Zhou Y."/>
            <person name="Lilburn T.G."/>
            <person name="Beck B.J."/>
            <person name="De Vos P."/>
            <person name="Vandamme P."/>
            <person name="Eisen J.A."/>
            <person name="Garrity G."/>
            <person name="Hugenholtz P."/>
            <person name="Kyrpides N.C."/>
        </authorList>
    </citation>
    <scope>NUCLEOTIDE SEQUENCE [LARGE SCALE GENOMIC DNA]</scope>
    <source>
        <strain evidence="1 2">CGMCC 1.7270</strain>
    </source>
</reference>
<name>A0A562M423_9FLAO</name>
<organism evidence="1 2">
    <name type="scientific">Flavobacterium cauense R2A-7</name>
    <dbReference type="NCBI Taxonomy" id="1341154"/>
    <lineage>
        <taxon>Bacteria</taxon>
        <taxon>Pseudomonadati</taxon>
        <taxon>Bacteroidota</taxon>
        <taxon>Flavobacteriia</taxon>
        <taxon>Flavobacteriales</taxon>
        <taxon>Flavobacteriaceae</taxon>
        <taxon>Flavobacterium</taxon>
    </lineage>
</organism>